<dbReference type="Proteomes" id="UP000228886">
    <property type="component" value="Unassembled WGS sequence"/>
</dbReference>
<evidence type="ECO:0000313" key="1">
    <source>
        <dbReference type="EMBL" id="PIV63764.1"/>
    </source>
</evidence>
<sequence>TLSLSYGITERLETEIKVPFLAWDGNLGVNHAGINWFQGKNIDSGLSDIIVNLKYAWLKEKDSSWGSSSNLLVKTPSGDKGNYLGDGETEYGLNNVLSYYAKRFNLHLNLGYTFLGEVDCFAERVKLDDILSYGVALNIPLPKNLALVTQVYGSQKPFPRTGVDVMDDAPLEMSSGIKWEKNRFELQLAGAVGLSNSSPDSVVLLSLSRIF</sequence>
<evidence type="ECO:0000313" key="2">
    <source>
        <dbReference type="Proteomes" id="UP000228886"/>
    </source>
</evidence>
<feature type="non-terminal residue" evidence="1">
    <location>
        <position position="1"/>
    </location>
</feature>
<dbReference type="AlphaFoldDB" id="A0A2M7E7S3"/>
<name>A0A2M7E7S3_9BACT</name>
<dbReference type="EMBL" id="PETL01000273">
    <property type="protein sequence ID" value="PIV63764.1"/>
    <property type="molecule type" value="Genomic_DNA"/>
</dbReference>
<accession>A0A2M7E7S3</accession>
<dbReference type="InterPro" id="IPR025737">
    <property type="entry name" value="FApF"/>
</dbReference>
<proteinExistence type="predicted"/>
<organism evidence="1 2">
    <name type="scientific">bacterium (Candidatus Ratteibacteria) CG01_land_8_20_14_3_00_40_19</name>
    <dbReference type="NCBI Taxonomy" id="2014290"/>
    <lineage>
        <taxon>Bacteria</taxon>
        <taxon>Candidatus Ratteibacteria</taxon>
    </lineage>
</organism>
<protein>
    <submittedName>
        <fullName evidence="1">Uncharacterized protein</fullName>
    </submittedName>
</protein>
<comment type="caution">
    <text evidence="1">The sequence shown here is derived from an EMBL/GenBank/DDBJ whole genome shotgun (WGS) entry which is preliminary data.</text>
</comment>
<dbReference type="Pfam" id="PF13557">
    <property type="entry name" value="Phenol_MetA_deg"/>
    <property type="match status" value="1"/>
</dbReference>
<gene>
    <name evidence="1" type="ORF">COS11_05705</name>
</gene>
<reference evidence="2" key="1">
    <citation type="submission" date="2017-09" db="EMBL/GenBank/DDBJ databases">
        <title>Depth-based differentiation of microbial function through sediment-hosted aquifers and enrichment of novel symbionts in the deep terrestrial subsurface.</title>
        <authorList>
            <person name="Probst A.J."/>
            <person name="Ladd B."/>
            <person name="Jarett J.K."/>
            <person name="Geller-Mcgrath D.E."/>
            <person name="Sieber C.M.K."/>
            <person name="Emerson J.B."/>
            <person name="Anantharaman K."/>
            <person name="Thomas B.C."/>
            <person name="Malmstrom R."/>
            <person name="Stieglmeier M."/>
            <person name="Klingl A."/>
            <person name="Woyke T."/>
            <person name="Ryan C.M."/>
            <person name="Banfield J.F."/>
        </authorList>
    </citation>
    <scope>NUCLEOTIDE SEQUENCE [LARGE SCALE GENOMIC DNA]</scope>
</reference>